<name>A0A183BC27_9TREM</name>
<dbReference type="GO" id="GO:0008270">
    <property type="term" value="F:zinc ion binding"/>
    <property type="evidence" value="ECO:0007669"/>
    <property type="project" value="UniProtKB-KW"/>
</dbReference>
<evidence type="ECO:0000256" key="1">
    <source>
        <dbReference type="PROSITE-ProRule" id="PRU00042"/>
    </source>
</evidence>
<dbReference type="AlphaFoldDB" id="A0A183BC27"/>
<keyword evidence="1" id="KW-0862">Zinc</keyword>
<keyword evidence="1" id="KW-0479">Metal-binding</keyword>
<gene>
    <name evidence="3" type="ORF">ECPE_LOCUS16762</name>
</gene>
<reference evidence="3 4" key="2">
    <citation type="submission" date="2018-11" db="EMBL/GenBank/DDBJ databases">
        <authorList>
            <consortium name="Pathogen Informatics"/>
        </authorList>
    </citation>
    <scope>NUCLEOTIDE SEQUENCE [LARGE SCALE GENOMIC DNA]</scope>
    <source>
        <strain evidence="3 4">Egypt</strain>
    </source>
</reference>
<feature type="domain" description="C2H2-type" evidence="2">
    <location>
        <begin position="67"/>
        <end position="96"/>
    </location>
</feature>
<organism evidence="5">
    <name type="scientific">Echinostoma caproni</name>
    <dbReference type="NCBI Taxonomy" id="27848"/>
    <lineage>
        <taxon>Eukaryota</taxon>
        <taxon>Metazoa</taxon>
        <taxon>Spiralia</taxon>
        <taxon>Lophotrochozoa</taxon>
        <taxon>Platyhelminthes</taxon>
        <taxon>Trematoda</taxon>
        <taxon>Digenea</taxon>
        <taxon>Plagiorchiida</taxon>
        <taxon>Echinostomata</taxon>
        <taxon>Echinostomatoidea</taxon>
        <taxon>Echinostomatidae</taxon>
        <taxon>Echinostoma</taxon>
    </lineage>
</organism>
<dbReference type="SUPFAM" id="SSF57667">
    <property type="entry name" value="beta-beta-alpha zinc fingers"/>
    <property type="match status" value="1"/>
</dbReference>
<dbReference type="Proteomes" id="UP000272942">
    <property type="component" value="Unassembled WGS sequence"/>
</dbReference>
<reference evidence="5" key="1">
    <citation type="submission" date="2016-06" db="UniProtKB">
        <authorList>
            <consortium name="WormBaseParasite"/>
        </authorList>
    </citation>
    <scope>IDENTIFICATION</scope>
</reference>
<dbReference type="InterPro" id="IPR036236">
    <property type="entry name" value="Znf_C2H2_sf"/>
</dbReference>
<proteinExistence type="predicted"/>
<dbReference type="InterPro" id="IPR013087">
    <property type="entry name" value="Znf_C2H2_type"/>
</dbReference>
<evidence type="ECO:0000313" key="3">
    <source>
        <dbReference type="EMBL" id="VDP94034.1"/>
    </source>
</evidence>
<dbReference type="PROSITE" id="PS50157">
    <property type="entry name" value="ZINC_FINGER_C2H2_2"/>
    <property type="match status" value="1"/>
</dbReference>
<evidence type="ECO:0000259" key="2">
    <source>
        <dbReference type="PROSITE" id="PS50157"/>
    </source>
</evidence>
<dbReference type="OrthoDB" id="429841at2759"/>
<protein>
    <submittedName>
        <fullName evidence="5">C2H2-type domain-containing protein</fullName>
    </submittedName>
</protein>
<dbReference type="PROSITE" id="PS00028">
    <property type="entry name" value="ZINC_FINGER_C2H2_1"/>
    <property type="match status" value="1"/>
</dbReference>
<accession>A0A183BC27</accession>
<keyword evidence="4" id="KW-1185">Reference proteome</keyword>
<dbReference type="EMBL" id="UZAN01065735">
    <property type="protein sequence ID" value="VDP94034.1"/>
    <property type="molecule type" value="Genomic_DNA"/>
</dbReference>
<evidence type="ECO:0000313" key="5">
    <source>
        <dbReference type="WBParaSite" id="ECPE_0001680501-mRNA-1"/>
    </source>
</evidence>
<keyword evidence="1" id="KW-0863">Zinc-finger</keyword>
<evidence type="ECO:0000313" key="4">
    <source>
        <dbReference type="Proteomes" id="UP000272942"/>
    </source>
</evidence>
<sequence>MTSYERIVDRVCNRTCDRFCFFDQKIAVEKLTGLKLLAERIEEPQDKVTHGNDQNTATIYVSSMDKFTCQLCSVDFPDTDSMREHFKSDLHVYKMNMSLGKSMNLTDSIPKGMEFANCTPTTTKSTSKFYESSQTDSTAESCPSLAASSHKQMVYFRSRSGEIIGIHRCILFTRKVSTSLHL</sequence>
<dbReference type="WBParaSite" id="ECPE_0001680501-mRNA-1">
    <property type="protein sequence ID" value="ECPE_0001680501-mRNA-1"/>
    <property type="gene ID" value="ECPE_0001680501"/>
</dbReference>